<evidence type="ECO:0000313" key="11">
    <source>
        <dbReference type="Proteomes" id="UP000017938"/>
    </source>
</evidence>
<keyword evidence="3" id="KW-0547">Nucleotide-binding</keyword>
<dbReference type="PANTHER" id="PTHR43394:SF1">
    <property type="entry name" value="ATP-BINDING CASSETTE SUB-FAMILY B MEMBER 10, MITOCHONDRIAL"/>
    <property type="match status" value="1"/>
</dbReference>
<evidence type="ECO:0000313" key="10">
    <source>
        <dbReference type="EMBL" id="CDC70607.1"/>
    </source>
</evidence>
<feature type="domain" description="ABC transporter" evidence="8">
    <location>
        <begin position="491"/>
        <end position="725"/>
    </location>
</feature>
<dbReference type="PROSITE" id="PS50929">
    <property type="entry name" value="ABC_TM1F"/>
    <property type="match status" value="1"/>
</dbReference>
<dbReference type="PANTHER" id="PTHR43394">
    <property type="entry name" value="ATP-DEPENDENT PERMEASE MDL1, MITOCHONDRIAL"/>
    <property type="match status" value="1"/>
</dbReference>
<dbReference type="InterPro" id="IPR036640">
    <property type="entry name" value="ABC1_TM_sf"/>
</dbReference>
<evidence type="ECO:0000256" key="4">
    <source>
        <dbReference type="ARBA" id="ARBA00022840"/>
    </source>
</evidence>
<dbReference type="Pfam" id="PF00664">
    <property type="entry name" value="ABC_membrane"/>
    <property type="match status" value="1"/>
</dbReference>
<reference evidence="10" key="1">
    <citation type="submission" date="2012-11" db="EMBL/GenBank/DDBJ databases">
        <title>Dependencies among metagenomic species, viruses, plasmids and units of genetic variation.</title>
        <authorList>
            <person name="Nielsen H.B."/>
            <person name="Almeida M."/>
            <person name="Juncker A.S."/>
            <person name="Rasmussen S."/>
            <person name="Li J."/>
            <person name="Sunagawa S."/>
            <person name="Plichta D."/>
            <person name="Gautier L."/>
            <person name="Le Chatelier E."/>
            <person name="Peletier E."/>
            <person name="Bonde I."/>
            <person name="Nielsen T."/>
            <person name="Manichanh C."/>
            <person name="Arumugam M."/>
            <person name="Batto J."/>
            <person name="Santos M.B.Q.D."/>
            <person name="Blom N."/>
            <person name="Borruel N."/>
            <person name="Burgdorf K.S."/>
            <person name="Boumezbeur F."/>
            <person name="Casellas F."/>
            <person name="Dore J."/>
            <person name="Guarner F."/>
            <person name="Hansen T."/>
            <person name="Hildebrand F."/>
            <person name="Kaas R.S."/>
            <person name="Kennedy S."/>
            <person name="Kristiansen K."/>
            <person name="Kultima J.R."/>
            <person name="Leonard P."/>
            <person name="Levenez F."/>
            <person name="Lund O."/>
            <person name="Moumen B."/>
            <person name="Le Paslier D."/>
            <person name="Pons N."/>
            <person name="Pedersen O."/>
            <person name="Prifti E."/>
            <person name="Qin J."/>
            <person name="Raes J."/>
            <person name="Tap J."/>
            <person name="Tims S."/>
            <person name="Ussery D.W."/>
            <person name="Yamada T."/>
            <person name="MetaHit consortium"/>
            <person name="Renault P."/>
            <person name="Sicheritz-Ponten T."/>
            <person name="Bork P."/>
            <person name="Wang J."/>
            <person name="Brunak S."/>
            <person name="Ehrlich S.D."/>
        </authorList>
    </citation>
    <scope>NUCLEOTIDE SEQUENCE [LARGE SCALE GENOMIC DNA]</scope>
</reference>
<protein>
    <submittedName>
        <fullName evidence="10">ABC transporter related protein</fullName>
    </submittedName>
</protein>
<dbReference type="AlphaFoldDB" id="R6UIH7"/>
<dbReference type="Pfam" id="PF00005">
    <property type="entry name" value="ABC_tran"/>
    <property type="match status" value="1"/>
</dbReference>
<comment type="caution">
    <text evidence="10">The sequence shown here is derived from an EMBL/GenBank/DDBJ whole genome shotgun (WGS) entry which is preliminary data.</text>
</comment>
<dbReference type="InterPro" id="IPR039421">
    <property type="entry name" value="Type_1_exporter"/>
</dbReference>
<dbReference type="SUPFAM" id="SSF52540">
    <property type="entry name" value="P-loop containing nucleoside triphosphate hydrolases"/>
    <property type="match status" value="1"/>
</dbReference>
<evidence type="ECO:0000256" key="3">
    <source>
        <dbReference type="ARBA" id="ARBA00022741"/>
    </source>
</evidence>
<evidence type="ECO:0000259" key="9">
    <source>
        <dbReference type="PROSITE" id="PS50929"/>
    </source>
</evidence>
<feature type="transmembrane region" description="Helical" evidence="7">
    <location>
        <begin position="395"/>
        <end position="417"/>
    </location>
</feature>
<dbReference type="CDD" id="cd03249">
    <property type="entry name" value="ABC_MTABC3_MDL1_MDL2"/>
    <property type="match status" value="1"/>
</dbReference>
<feature type="transmembrane region" description="Helical" evidence="7">
    <location>
        <begin position="209"/>
        <end position="225"/>
    </location>
</feature>
<dbReference type="Proteomes" id="UP000017938">
    <property type="component" value="Unassembled WGS sequence"/>
</dbReference>
<dbReference type="InterPro" id="IPR003439">
    <property type="entry name" value="ABC_transporter-like_ATP-bd"/>
</dbReference>
<evidence type="ECO:0000256" key="6">
    <source>
        <dbReference type="ARBA" id="ARBA00023136"/>
    </source>
</evidence>
<keyword evidence="4" id="KW-0067">ATP-binding</keyword>
<dbReference type="FunFam" id="3.40.50.300:FF:000218">
    <property type="entry name" value="Multidrug ABC transporter ATP-binding protein"/>
    <property type="match status" value="1"/>
</dbReference>
<evidence type="ECO:0000256" key="1">
    <source>
        <dbReference type="ARBA" id="ARBA00004651"/>
    </source>
</evidence>
<dbReference type="STRING" id="1263015.BN580_00745"/>
<dbReference type="PROSITE" id="PS00211">
    <property type="entry name" value="ABC_TRANSPORTER_1"/>
    <property type="match status" value="1"/>
</dbReference>
<dbReference type="InterPro" id="IPR027417">
    <property type="entry name" value="P-loop_NTPase"/>
</dbReference>
<accession>R6UIH7</accession>
<feature type="transmembrane region" description="Helical" evidence="7">
    <location>
        <begin position="165"/>
        <end position="189"/>
    </location>
</feature>
<dbReference type="InterPro" id="IPR003593">
    <property type="entry name" value="AAA+_ATPase"/>
</dbReference>
<evidence type="ECO:0000256" key="7">
    <source>
        <dbReference type="SAM" id="Phobius"/>
    </source>
</evidence>
<keyword evidence="2 7" id="KW-0812">Transmembrane</keyword>
<dbReference type="GO" id="GO:0005886">
    <property type="term" value="C:plasma membrane"/>
    <property type="evidence" value="ECO:0007669"/>
    <property type="project" value="UniProtKB-SubCell"/>
</dbReference>
<keyword evidence="5 7" id="KW-1133">Transmembrane helix</keyword>
<evidence type="ECO:0000256" key="2">
    <source>
        <dbReference type="ARBA" id="ARBA00022692"/>
    </source>
</evidence>
<feature type="transmembrane region" description="Helical" evidence="7">
    <location>
        <begin position="437"/>
        <end position="456"/>
    </location>
</feature>
<dbReference type="InterPro" id="IPR017871">
    <property type="entry name" value="ABC_transporter-like_CS"/>
</dbReference>
<dbReference type="EMBL" id="CBFW010000038">
    <property type="protein sequence ID" value="CDC70607.1"/>
    <property type="molecule type" value="Genomic_DNA"/>
</dbReference>
<dbReference type="SUPFAM" id="SSF90123">
    <property type="entry name" value="ABC transporter transmembrane region"/>
    <property type="match status" value="1"/>
</dbReference>
<dbReference type="InterPro" id="IPR011527">
    <property type="entry name" value="ABC1_TM_dom"/>
</dbReference>
<dbReference type="GO" id="GO:0005524">
    <property type="term" value="F:ATP binding"/>
    <property type="evidence" value="ECO:0007669"/>
    <property type="project" value="UniProtKB-KW"/>
</dbReference>
<name>R6UIH7_9BACT</name>
<organism evidence="10 11">
    <name type="scientific">Candidatus Colimorpha enterica</name>
    <dbReference type="NCBI Taxonomy" id="3083063"/>
    <lineage>
        <taxon>Bacteria</taxon>
        <taxon>Pseudomonadati</taxon>
        <taxon>Bacteroidota</taxon>
        <taxon>Bacteroidia</taxon>
        <taxon>Bacteroidales</taxon>
        <taxon>Candidatus Colimorpha</taxon>
    </lineage>
</organism>
<dbReference type="Gene3D" id="1.20.1560.10">
    <property type="entry name" value="ABC transporter type 1, transmembrane domain"/>
    <property type="match status" value="1"/>
</dbReference>
<feature type="domain" description="ABC transmembrane type-1" evidence="9">
    <location>
        <begin position="173"/>
        <end position="458"/>
    </location>
</feature>
<evidence type="ECO:0000259" key="8">
    <source>
        <dbReference type="PROSITE" id="PS50893"/>
    </source>
</evidence>
<evidence type="ECO:0000256" key="5">
    <source>
        <dbReference type="ARBA" id="ARBA00022989"/>
    </source>
</evidence>
<sequence length="749" mass="83775">MKLMYGLPDADRHALEAVCGSEKLMYCVPFNIEGDRFVRGYLAITDKRIYKLLDGEVLLTVNIEGSDDFRVEVMYGSCGFYVRTDGVSRLVCRFISGRNLARYSVIVRACEILAETHNTTPVTNDLPERFCPKCGRPYVNNTTICPYCMDRLEVYRKMFAMTRGLRLMMCFPFIVAVFSVVFSFVVPWIEGQAVNNYLEPLSGTERGTMHGFILIVLAIVSIDLFQRALGVMQSRLSAVSGNRFIMMLKNILYEKLESLSLSSLQRRSTGDLMGRVNSDTAVMQDFVTNQLPNIFVQGVSFIVAMIVMLAINPLMCLFIFVPVPFSVFLIKKFWATMDMKNRRGWNLESKVNRQLQDIFSGIRVVKCFGQEKREVERFRQSSLKSAKQTEQNERLFDTFFPLVTFAIRLGSYLILLYGNLLLFDGAMKLGTLHQINAYANIVYAPLVWMTSVPRSISRFLTSASKVFEILEETPEVGDIGLPIDIRIEGEINVKNVTFGYESYNPVLSNVSADIKPGEMIGIVGHSGSGKTTLINLIMRLYDVNTGAIEIDGVNIKDISQEALRSQMGVVLQETFLFAGTIRDNIAYACPNATDEMVIEAAKTANAHDFIMDLPQGYNTAVGAGGHSLSGGEKQRIAIARAIIHNPKILILDEATAALDTETEKLIQDALKKLVRNRTTLAIAHRLSTLRNADRLLVLDHGKVAEFGTHSELLENRGIYYKLVMAQQKLGAMPKEAEKKLPEALPAAEG</sequence>
<dbReference type="GO" id="GO:0015421">
    <property type="term" value="F:ABC-type oligopeptide transporter activity"/>
    <property type="evidence" value="ECO:0007669"/>
    <property type="project" value="TreeGrafter"/>
</dbReference>
<gene>
    <name evidence="10" type="ORF">BN580_00745</name>
</gene>
<proteinExistence type="predicted"/>
<dbReference type="GO" id="GO:0016887">
    <property type="term" value="F:ATP hydrolysis activity"/>
    <property type="evidence" value="ECO:0007669"/>
    <property type="project" value="InterPro"/>
</dbReference>
<dbReference type="PROSITE" id="PS50893">
    <property type="entry name" value="ABC_TRANSPORTER_2"/>
    <property type="match status" value="1"/>
</dbReference>
<dbReference type="SMART" id="SM00382">
    <property type="entry name" value="AAA"/>
    <property type="match status" value="1"/>
</dbReference>
<dbReference type="Gene3D" id="3.40.50.300">
    <property type="entry name" value="P-loop containing nucleotide triphosphate hydrolases"/>
    <property type="match status" value="1"/>
</dbReference>
<keyword evidence="6 7" id="KW-0472">Membrane</keyword>
<comment type="subcellular location">
    <subcellularLocation>
        <location evidence="1">Cell membrane</location>
        <topology evidence="1">Multi-pass membrane protein</topology>
    </subcellularLocation>
</comment>
<feature type="transmembrane region" description="Helical" evidence="7">
    <location>
        <begin position="291"/>
        <end position="311"/>
    </location>
</feature>